<keyword evidence="1" id="KW-0812">Transmembrane</keyword>
<reference evidence="2" key="1">
    <citation type="submission" date="2020-10" db="EMBL/GenBank/DDBJ databases">
        <title>Sequencing the genomes of 1000 actinobacteria strains.</title>
        <authorList>
            <person name="Klenk H.-P."/>
        </authorList>
    </citation>
    <scope>NUCLEOTIDE SEQUENCE</scope>
    <source>
        <strain evidence="2">DSM 45354</strain>
    </source>
</reference>
<dbReference type="RefSeq" id="WP_192754918.1">
    <property type="nucleotide sequence ID" value="NZ_BAABJL010000176.1"/>
</dbReference>
<keyword evidence="1" id="KW-0472">Membrane</keyword>
<evidence type="ECO:0000313" key="2">
    <source>
        <dbReference type="EMBL" id="MBE1611754.1"/>
    </source>
</evidence>
<feature type="transmembrane region" description="Helical" evidence="1">
    <location>
        <begin position="7"/>
        <end position="26"/>
    </location>
</feature>
<feature type="transmembrane region" description="Helical" evidence="1">
    <location>
        <begin position="46"/>
        <end position="66"/>
    </location>
</feature>
<proteinExistence type="predicted"/>
<gene>
    <name evidence="2" type="ORF">HEB94_008602</name>
</gene>
<name>A0A927N435_9ACTN</name>
<accession>A0A927N435</accession>
<protein>
    <submittedName>
        <fullName evidence="2">Uncharacterized protein</fullName>
    </submittedName>
</protein>
<sequence>MRTSVQLLGYVLGLQGVIGILSHLGIRTWNGLSVVEHVSVLRGYEIFTNVVLVVIGAALVIATVRLRRSADEDGSEQRP</sequence>
<organism evidence="2 3">
    <name type="scientific">Actinopolymorpha pittospori</name>
    <dbReference type="NCBI Taxonomy" id="648752"/>
    <lineage>
        <taxon>Bacteria</taxon>
        <taxon>Bacillati</taxon>
        <taxon>Actinomycetota</taxon>
        <taxon>Actinomycetes</taxon>
        <taxon>Propionibacteriales</taxon>
        <taxon>Actinopolymorphaceae</taxon>
        <taxon>Actinopolymorpha</taxon>
    </lineage>
</organism>
<keyword evidence="3" id="KW-1185">Reference proteome</keyword>
<dbReference type="Proteomes" id="UP000638648">
    <property type="component" value="Unassembled WGS sequence"/>
</dbReference>
<comment type="caution">
    <text evidence="2">The sequence shown here is derived from an EMBL/GenBank/DDBJ whole genome shotgun (WGS) entry which is preliminary data.</text>
</comment>
<evidence type="ECO:0000256" key="1">
    <source>
        <dbReference type="SAM" id="Phobius"/>
    </source>
</evidence>
<evidence type="ECO:0000313" key="3">
    <source>
        <dbReference type="Proteomes" id="UP000638648"/>
    </source>
</evidence>
<keyword evidence="1" id="KW-1133">Transmembrane helix</keyword>
<dbReference type="EMBL" id="JADBEM010000001">
    <property type="protein sequence ID" value="MBE1611754.1"/>
    <property type="molecule type" value="Genomic_DNA"/>
</dbReference>
<dbReference type="AlphaFoldDB" id="A0A927N435"/>